<evidence type="ECO:0000313" key="4">
    <source>
        <dbReference type="Proteomes" id="UP000035088"/>
    </source>
</evidence>
<feature type="domain" description="SHOCT" evidence="2">
    <location>
        <begin position="180"/>
        <end position="204"/>
    </location>
</feature>
<name>G7H7R9_9ACTN</name>
<dbReference type="InterPro" id="IPR018649">
    <property type="entry name" value="SHOCT"/>
</dbReference>
<dbReference type="STRING" id="1073574.GOARA_091_00120"/>
<feature type="compositionally biased region" description="Polar residues" evidence="1">
    <location>
        <begin position="153"/>
        <end position="171"/>
    </location>
</feature>
<feature type="compositionally biased region" description="Basic and acidic residues" evidence="1">
    <location>
        <begin position="140"/>
        <end position="150"/>
    </location>
</feature>
<dbReference type="AlphaFoldDB" id="G7H7R9"/>
<dbReference type="RefSeq" id="WP_007323968.1">
    <property type="nucleotide sequence ID" value="NZ_BAEE01000091.1"/>
</dbReference>
<dbReference type="Proteomes" id="UP000035088">
    <property type="component" value="Unassembled WGS sequence"/>
</dbReference>
<sequence length="210" mass="22782">MNGPARSKMLSNSKADRCVAVMAALMAPGEQLLALADVTSVTPQSIGLAVTDRRLVAVPKTPKHPIELQAHRGQLRGVRLDKRLVFTYLIGITDTDEIEFGIALQEDRNFLQPFLDQFLAASSAGQAPREPIDGRVNPELARDSYRDPREPTAQASSGISLVKNSPQQASATDDKSTIADELVKLADLHQRGLLTDEEFQTAKAAVINGR</sequence>
<feature type="region of interest" description="Disordered" evidence="1">
    <location>
        <begin position="125"/>
        <end position="175"/>
    </location>
</feature>
<reference evidence="3 4" key="1">
    <citation type="submission" date="2011-11" db="EMBL/GenBank/DDBJ databases">
        <title>Whole genome shotgun sequence of Gordonia araii NBRC 100433.</title>
        <authorList>
            <person name="Yoshida Y."/>
            <person name="Hosoyama A."/>
            <person name="Tsuchikane K."/>
            <person name="Katsumata H."/>
            <person name="Yamazaki S."/>
            <person name="Fujita N."/>
        </authorList>
    </citation>
    <scope>NUCLEOTIDE SEQUENCE [LARGE SCALE GENOMIC DNA]</scope>
    <source>
        <strain evidence="3 4">NBRC 100433</strain>
    </source>
</reference>
<keyword evidence="4" id="KW-1185">Reference proteome</keyword>
<proteinExistence type="predicted"/>
<evidence type="ECO:0000259" key="2">
    <source>
        <dbReference type="Pfam" id="PF09851"/>
    </source>
</evidence>
<evidence type="ECO:0000313" key="3">
    <source>
        <dbReference type="EMBL" id="GAB11894.1"/>
    </source>
</evidence>
<protein>
    <recommendedName>
        <fullName evidence="2">SHOCT domain-containing protein</fullName>
    </recommendedName>
</protein>
<dbReference type="EMBL" id="BAEE01000091">
    <property type="protein sequence ID" value="GAB11894.1"/>
    <property type="molecule type" value="Genomic_DNA"/>
</dbReference>
<gene>
    <name evidence="3" type="ORF">GOARA_091_00120</name>
</gene>
<evidence type="ECO:0000256" key="1">
    <source>
        <dbReference type="SAM" id="MobiDB-lite"/>
    </source>
</evidence>
<organism evidence="3 4">
    <name type="scientific">Gordonia araii NBRC 100433</name>
    <dbReference type="NCBI Taxonomy" id="1073574"/>
    <lineage>
        <taxon>Bacteria</taxon>
        <taxon>Bacillati</taxon>
        <taxon>Actinomycetota</taxon>
        <taxon>Actinomycetes</taxon>
        <taxon>Mycobacteriales</taxon>
        <taxon>Gordoniaceae</taxon>
        <taxon>Gordonia</taxon>
    </lineage>
</organism>
<comment type="caution">
    <text evidence="3">The sequence shown here is derived from an EMBL/GenBank/DDBJ whole genome shotgun (WGS) entry which is preliminary data.</text>
</comment>
<dbReference type="Pfam" id="PF09851">
    <property type="entry name" value="SHOCT"/>
    <property type="match status" value="1"/>
</dbReference>
<accession>G7H7R9</accession>